<protein>
    <submittedName>
        <fullName evidence="9">Transmembrane protein 144</fullName>
    </submittedName>
</protein>
<dbReference type="GO" id="GO:0015144">
    <property type="term" value="F:carbohydrate transmembrane transporter activity"/>
    <property type="evidence" value="ECO:0007669"/>
    <property type="project" value="InterPro"/>
</dbReference>
<dbReference type="InterPro" id="IPR037185">
    <property type="entry name" value="EmrE-like"/>
</dbReference>
<dbReference type="PANTHER" id="PTHR16119">
    <property type="entry name" value="TRANSMEMBRANE PROTEIN 144"/>
    <property type="match status" value="1"/>
</dbReference>
<dbReference type="InterPro" id="IPR010651">
    <property type="entry name" value="Sugar_transport"/>
</dbReference>
<feature type="transmembrane region" description="Helical" evidence="6">
    <location>
        <begin position="222"/>
        <end position="248"/>
    </location>
</feature>
<keyword evidence="8" id="KW-1185">Reference proteome</keyword>
<dbReference type="PANTHER" id="PTHR16119:SF13">
    <property type="entry name" value="TRANSMEMBRANE PROTEIN 144 HOMOLOG"/>
    <property type="match status" value="1"/>
</dbReference>
<feature type="transmembrane region" description="Helical" evidence="6">
    <location>
        <begin position="121"/>
        <end position="140"/>
    </location>
</feature>
<evidence type="ECO:0000256" key="2">
    <source>
        <dbReference type="ARBA" id="ARBA00005731"/>
    </source>
</evidence>
<sequence>MHQSLGLVSALMATILYGSCYVPVRWFEAGDGLYFQWMMCIGQLIVGVVSLTFTRWPPVYPLAMLGGSFFAIGNALTIRIMDGIGMAVGSLLWNTVTCIVGWAVSRFGLFGSLKKVPHDNVMNIIGVVVVCVGGVFFATIKHHPMKVRPAPWQLSVTLYFLNPILKPVFTAVIAVSSQTANPYFSATLLTIFTGFLYGNMMTPMNFMIMQSETSGDSTNDPLTYSTFFFSFCIGALLTSTVIFAAYSLYRKNQPFINPELTAPSLLSGLMYGAATCFFFTANQHLDPIVAYPILAKAPGVVCSLWAIFLFKEIKVSFTLWRALHLTISNVQHSLLENTAAVAINATLILYGRNPI</sequence>
<proteinExistence type="inferred from homology"/>
<keyword evidence="3 6" id="KW-0812">Transmembrane</keyword>
<evidence type="ECO:0000256" key="3">
    <source>
        <dbReference type="ARBA" id="ARBA00022692"/>
    </source>
</evidence>
<reference evidence="9" key="2">
    <citation type="submission" date="2019-09" db="UniProtKB">
        <authorList>
            <consortium name="WormBaseParasite"/>
        </authorList>
    </citation>
    <scope>IDENTIFICATION</scope>
</reference>
<feature type="transmembrane region" description="Helical" evidence="6">
    <location>
        <begin position="87"/>
        <end position="109"/>
    </location>
</feature>
<gene>
    <name evidence="7" type="ORF">HPBE_LOCUS4094</name>
</gene>
<reference evidence="7 8" key="1">
    <citation type="submission" date="2018-11" db="EMBL/GenBank/DDBJ databases">
        <authorList>
            <consortium name="Pathogen Informatics"/>
        </authorList>
    </citation>
    <scope>NUCLEOTIDE SEQUENCE [LARGE SCALE GENOMIC DNA]</scope>
</reference>
<dbReference type="SUPFAM" id="SSF103481">
    <property type="entry name" value="Multidrug resistance efflux transporter EmrE"/>
    <property type="match status" value="1"/>
</dbReference>
<feature type="transmembrane region" description="Helical" evidence="6">
    <location>
        <begin position="288"/>
        <end position="310"/>
    </location>
</feature>
<evidence type="ECO:0000313" key="7">
    <source>
        <dbReference type="EMBL" id="VDO60045.1"/>
    </source>
</evidence>
<dbReference type="AlphaFoldDB" id="A0A3P8AFV5"/>
<dbReference type="GO" id="GO:0016020">
    <property type="term" value="C:membrane"/>
    <property type="evidence" value="ECO:0007669"/>
    <property type="project" value="UniProtKB-SubCell"/>
</dbReference>
<keyword evidence="5 6" id="KW-0472">Membrane</keyword>
<feature type="transmembrane region" description="Helical" evidence="6">
    <location>
        <begin position="152"/>
        <end position="176"/>
    </location>
</feature>
<evidence type="ECO:0000256" key="5">
    <source>
        <dbReference type="ARBA" id="ARBA00023136"/>
    </source>
</evidence>
<dbReference type="Pfam" id="PF07857">
    <property type="entry name" value="TMEM144"/>
    <property type="match status" value="1"/>
</dbReference>
<feature type="transmembrane region" description="Helical" evidence="6">
    <location>
        <begin position="34"/>
        <end position="53"/>
    </location>
</feature>
<dbReference type="EMBL" id="UZAH01025272">
    <property type="protein sequence ID" value="VDO60045.1"/>
    <property type="molecule type" value="Genomic_DNA"/>
</dbReference>
<keyword evidence="4 6" id="KW-1133">Transmembrane helix</keyword>
<name>A0A3P8AFV5_HELPZ</name>
<evidence type="ECO:0000256" key="6">
    <source>
        <dbReference type="SAM" id="Phobius"/>
    </source>
</evidence>
<evidence type="ECO:0000313" key="9">
    <source>
        <dbReference type="WBParaSite" id="HPBE_0000409301-mRNA-1"/>
    </source>
</evidence>
<comment type="subcellular location">
    <subcellularLocation>
        <location evidence="1">Membrane</location>
        <topology evidence="1">Multi-pass membrane protein</topology>
    </subcellularLocation>
</comment>
<dbReference type="Proteomes" id="UP000050761">
    <property type="component" value="Unassembled WGS sequence"/>
</dbReference>
<evidence type="ECO:0000256" key="4">
    <source>
        <dbReference type="ARBA" id="ARBA00022989"/>
    </source>
</evidence>
<feature type="transmembrane region" description="Helical" evidence="6">
    <location>
        <begin position="60"/>
        <end position="81"/>
    </location>
</feature>
<evidence type="ECO:0000256" key="1">
    <source>
        <dbReference type="ARBA" id="ARBA00004141"/>
    </source>
</evidence>
<dbReference type="OrthoDB" id="426527at2759"/>
<dbReference type="InterPro" id="IPR012435">
    <property type="entry name" value="TMEM144"/>
</dbReference>
<feature type="transmembrane region" description="Helical" evidence="6">
    <location>
        <begin position="260"/>
        <end position="282"/>
    </location>
</feature>
<accession>A0A3P8AFV5</accession>
<feature type="transmembrane region" description="Helical" evidence="6">
    <location>
        <begin position="183"/>
        <end position="202"/>
    </location>
</feature>
<comment type="similarity">
    <text evidence="2">Belongs to the TMEM144 family.</text>
</comment>
<dbReference type="WBParaSite" id="HPBE_0000409301-mRNA-1">
    <property type="protein sequence ID" value="HPBE_0000409301-mRNA-1"/>
    <property type="gene ID" value="HPBE_0000409301"/>
</dbReference>
<evidence type="ECO:0000313" key="8">
    <source>
        <dbReference type="Proteomes" id="UP000050761"/>
    </source>
</evidence>
<organism evidence="7">
    <name type="scientific">Heligmosomoides polygyrus</name>
    <name type="common">Parasitic roundworm</name>
    <dbReference type="NCBI Taxonomy" id="6339"/>
    <lineage>
        <taxon>Eukaryota</taxon>
        <taxon>Metazoa</taxon>
        <taxon>Ecdysozoa</taxon>
        <taxon>Nematoda</taxon>
        <taxon>Chromadorea</taxon>
        <taxon>Rhabditida</taxon>
        <taxon>Rhabditina</taxon>
        <taxon>Rhabditomorpha</taxon>
        <taxon>Strongyloidea</taxon>
        <taxon>Heligmosomidae</taxon>
        <taxon>Heligmosomoides</taxon>
    </lineage>
</organism>